<accession>A0AAV3RCK9</accession>
<evidence type="ECO:0008006" key="4">
    <source>
        <dbReference type="Google" id="ProtNLM"/>
    </source>
</evidence>
<dbReference type="PANTHER" id="PTHR33736">
    <property type="entry name" value="F-BOX PROTEIN-RELATED"/>
    <property type="match status" value="1"/>
</dbReference>
<feature type="transmembrane region" description="Helical" evidence="1">
    <location>
        <begin position="355"/>
        <end position="378"/>
    </location>
</feature>
<dbReference type="EMBL" id="BAABME010008225">
    <property type="protein sequence ID" value="GAA0172653.1"/>
    <property type="molecule type" value="Genomic_DNA"/>
</dbReference>
<gene>
    <name evidence="2" type="ORF">LIER_26437</name>
</gene>
<dbReference type="SUPFAM" id="SSF81383">
    <property type="entry name" value="F-box domain"/>
    <property type="match status" value="1"/>
</dbReference>
<dbReference type="Gene3D" id="1.20.1280.50">
    <property type="match status" value="1"/>
</dbReference>
<organism evidence="2 3">
    <name type="scientific">Lithospermum erythrorhizon</name>
    <name type="common">Purple gromwell</name>
    <name type="synonym">Lithospermum officinale var. erythrorhizon</name>
    <dbReference type="NCBI Taxonomy" id="34254"/>
    <lineage>
        <taxon>Eukaryota</taxon>
        <taxon>Viridiplantae</taxon>
        <taxon>Streptophyta</taxon>
        <taxon>Embryophyta</taxon>
        <taxon>Tracheophyta</taxon>
        <taxon>Spermatophyta</taxon>
        <taxon>Magnoliopsida</taxon>
        <taxon>eudicotyledons</taxon>
        <taxon>Gunneridae</taxon>
        <taxon>Pentapetalae</taxon>
        <taxon>asterids</taxon>
        <taxon>lamiids</taxon>
        <taxon>Boraginales</taxon>
        <taxon>Boraginaceae</taxon>
        <taxon>Boraginoideae</taxon>
        <taxon>Lithospermeae</taxon>
        <taxon>Lithospermum</taxon>
    </lineage>
</organism>
<dbReference type="InterPro" id="IPR036047">
    <property type="entry name" value="F-box-like_dom_sf"/>
</dbReference>
<protein>
    <recommendedName>
        <fullName evidence="4">F-box protein</fullName>
    </recommendedName>
</protein>
<keyword evidence="1" id="KW-1133">Transmembrane helix</keyword>
<keyword evidence="1" id="KW-0472">Membrane</keyword>
<sequence length="379" mass="43166">MSVVPVESMASLSSDICYDILGRLDGTSLASAACACATFSSISKEEKLWQHACTSMWPSTSREEVKSLILSLGGFKKFYADCFPIIVNKEVPELQPHDYLECPEEWNDAEFYGDIDESEYRPSDFVVIVDVKYKEKILCSKVLWGIPNSNGSNNWFYSCPFRVDLLSHFAGDDAHANELMLSESDGLPTLVSLERERKDGKVWQELCSGIRLSWIVINKKIKQAANLSSWSPLDGQRHWPTENDFIVRFGSVLPAKDILPCQVVECILSMKFRFTYSEGGNTPSSLKLTELSMQLGDMDGAHVNGRNSLLVLKEALSCHRSKNYSEVLESCRTYSRVRSELKEVKVRNENRLDNLFISVGIAICMMFYYYFHLTFYYYF</sequence>
<dbReference type="InterPro" id="IPR045283">
    <property type="entry name" value="AT3G44326-like"/>
</dbReference>
<keyword evidence="1" id="KW-0812">Transmembrane</keyword>
<name>A0AAV3RCK9_LITER</name>
<proteinExistence type="predicted"/>
<reference evidence="2 3" key="1">
    <citation type="submission" date="2024-01" db="EMBL/GenBank/DDBJ databases">
        <title>The complete chloroplast genome sequence of Lithospermum erythrorhizon: insights into the phylogenetic relationship among Boraginaceae species and the maternal lineages of purple gromwells.</title>
        <authorList>
            <person name="Okada T."/>
            <person name="Watanabe K."/>
        </authorList>
    </citation>
    <scope>NUCLEOTIDE SEQUENCE [LARGE SCALE GENOMIC DNA]</scope>
</reference>
<evidence type="ECO:0000313" key="2">
    <source>
        <dbReference type="EMBL" id="GAA0172653.1"/>
    </source>
</evidence>
<dbReference type="AlphaFoldDB" id="A0AAV3RCK9"/>
<keyword evidence="3" id="KW-1185">Reference proteome</keyword>
<evidence type="ECO:0000256" key="1">
    <source>
        <dbReference type="SAM" id="Phobius"/>
    </source>
</evidence>
<dbReference type="PANTHER" id="PTHR33736:SF12">
    <property type="entry name" value="F-BOX DOMAIN-CONTAINING PROTEIN"/>
    <property type="match status" value="1"/>
</dbReference>
<evidence type="ECO:0000313" key="3">
    <source>
        <dbReference type="Proteomes" id="UP001454036"/>
    </source>
</evidence>
<dbReference type="Proteomes" id="UP001454036">
    <property type="component" value="Unassembled WGS sequence"/>
</dbReference>
<comment type="caution">
    <text evidence="2">The sequence shown here is derived from an EMBL/GenBank/DDBJ whole genome shotgun (WGS) entry which is preliminary data.</text>
</comment>